<evidence type="ECO:0000313" key="4">
    <source>
        <dbReference type="Proteomes" id="UP000006394"/>
    </source>
</evidence>
<dbReference type="PATRIC" id="fig|402612.5.peg.1258"/>
<keyword evidence="4" id="KW-1185">Reference proteome</keyword>
<sequence length="301" mass="34556">MKKTYLIFFFLYLGNIYSQNGKIISRTIVDLSKTPIWGKIAINDSLREEYKYLNKLNFYFIKYQSDELEVNGILLEPKKQGKYPVVIFNRGGNRAFGRLNVGTMILFTSKLAAEGYVIIGSDFREKDEFGGSEINDVLNLTETIKEVEKANSNNIGMFGWSRGGIMTYLALGKSDKIKSAIIGNSPTNLFELIKDRPEMETQVIAQCVPNYFNNKEIALKNRSVVFWADKLNKKSSLLILCGKNDERVNPKQADEIAEKLTKIKYNFELRKFETDHSFTGKENELNEVVIKWFNDKLKNSD</sequence>
<dbReference type="PANTHER" id="PTHR42776">
    <property type="entry name" value="SERINE PEPTIDASE S9 FAMILY MEMBER"/>
    <property type="match status" value="1"/>
</dbReference>
<gene>
    <name evidence="3" type="ordered locus">FP1243</name>
</gene>
<dbReference type="Pfam" id="PF00326">
    <property type="entry name" value="Peptidase_S9"/>
    <property type="match status" value="1"/>
</dbReference>
<dbReference type="RefSeq" id="WP_011963375.1">
    <property type="nucleotide sequence ID" value="NC_009613.3"/>
</dbReference>
<name>A6GZ03_FLAPJ</name>
<dbReference type="STRING" id="402612.FP1243"/>
<dbReference type="EMBL" id="AM398681">
    <property type="protein sequence ID" value="CAL43326.1"/>
    <property type="molecule type" value="Genomic_DNA"/>
</dbReference>
<dbReference type="GO" id="GO:0006508">
    <property type="term" value="P:proteolysis"/>
    <property type="evidence" value="ECO:0007669"/>
    <property type="project" value="InterPro"/>
</dbReference>
<reference evidence="3 4" key="1">
    <citation type="journal article" date="2007" name="Nat. Biotechnol.">
        <title>Complete genome sequence of the fish pathogen Flavobacterium psychrophilum.</title>
        <authorList>
            <person name="Duchaud E."/>
            <person name="Boussaha M."/>
            <person name="Loux V."/>
            <person name="Bernardet J.F."/>
            <person name="Michel C."/>
            <person name="Kerouault B."/>
            <person name="Mondot S."/>
            <person name="Nicolas P."/>
            <person name="Bossy R."/>
            <person name="Caron C."/>
            <person name="Bessieres P."/>
            <person name="Gibrat J.F."/>
            <person name="Claverol S."/>
            <person name="Dumetz F."/>
            <person name="Le Henaff M."/>
            <person name="Benmansour A."/>
        </authorList>
    </citation>
    <scope>NUCLEOTIDE SEQUENCE [LARGE SCALE GENOMIC DNA]</scope>
    <source>
        <strain evidence="4">ATCC 49511 / DSM 21280 / CIP 103535 / JIP02/86</strain>
    </source>
</reference>
<dbReference type="InterPro" id="IPR029058">
    <property type="entry name" value="AB_hydrolase_fold"/>
</dbReference>
<dbReference type="EnsemblBacteria" id="CAL43326">
    <property type="protein sequence ID" value="CAL43326"/>
    <property type="gene ID" value="FP1243"/>
</dbReference>
<dbReference type="Gene3D" id="3.40.50.1820">
    <property type="entry name" value="alpha/beta hydrolase"/>
    <property type="match status" value="1"/>
</dbReference>
<dbReference type="Proteomes" id="UP000006394">
    <property type="component" value="Chromosome"/>
</dbReference>
<dbReference type="InterPro" id="IPR001375">
    <property type="entry name" value="Peptidase_S9_cat"/>
</dbReference>
<keyword evidence="1" id="KW-0378">Hydrolase</keyword>
<evidence type="ECO:0000259" key="2">
    <source>
        <dbReference type="Pfam" id="PF00326"/>
    </source>
</evidence>
<dbReference type="GeneID" id="66553147"/>
<dbReference type="KEGG" id="fps:FP1243"/>
<protein>
    <submittedName>
        <fullName evidence="3">Probable peptidase</fullName>
    </submittedName>
</protein>
<organism evidence="3 4">
    <name type="scientific">Flavobacterium psychrophilum (strain ATCC 49511 / DSM 21280 / CIP 103535 / JIP02/86)</name>
    <dbReference type="NCBI Taxonomy" id="402612"/>
    <lineage>
        <taxon>Bacteria</taxon>
        <taxon>Pseudomonadati</taxon>
        <taxon>Bacteroidota</taxon>
        <taxon>Flavobacteriia</taxon>
        <taxon>Flavobacteriales</taxon>
        <taxon>Flavobacteriaceae</taxon>
        <taxon>Flavobacterium</taxon>
    </lineage>
</organism>
<dbReference type="HOGENOM" id="CLU_068621_1_0_10"/>
<dbReference type="PANTHER" id="PTHR42776:SF27">
    <property type="entry name" value="DIPEPTIDYL PEPTIDASE FAMILY MEMBER 6"/>
    <property type="match status" value="1"/>
</dbReference>
<dbReference type="eggNOG" id="COG1506">
    <property type="taxonomic scope" value="Bacteria"/>
</dbReference>
<evidence type="ECO:0000256" key="1">
    <source>
        <dbReference type="ARBA" id="ARBA00022801"/>
    </source>
</evidence>
<dbReference type="OrthoDB" id="9812921at2"/>
<accession>A6GZ03</accession>
<dbReference type="SUPFAM" id="SSF53474">
    <property type="entry name" value="alpha/beta-Hydrolases"/>
    <property type="match status" value="1"/>
</dbReference>
<proteinExistence type="predicted"/>
<feature type="domain" description="Peptidase S9 prolyl oligopeptidase catalytic" evidence="2">
    <location>
        <begin position="120"/>
        <end position="299"/>
    </location>
</feature>
<dbReference type="AlphaFoldDB" id="A6GZ03"/>
<evidence type="ECO:0000313" key="3">
    <source>
        <dbReference type="EMBL" id="CAL43326.1"/>
    </source>
</evidence>
<dbReference type="GO" id="GO:0004252">
    <property type="term" value="F:serine-type endopeptidase activity"/>
    <property type="evidence" value="ECO:0007669"/>
    <property type="project" value="TreeGrafter"/>
</dbReference>